<dbReference type="WBParaSite" id="Pan_g4058.t1">
    <property type="protein sequence ID" value="Pan_g4058.t1"/>
    <property type="gene ID" value="Pan_g4058"/>
</dbReference>
<keyword evidence="2" id="KW-0812">Transmembrane</keyword>
<feature type="compositionally biased region" description="Pro residues" evidence="1">
    <location>
        <begin position="125"/>
        <end position="135"/>
    </location>
</feature>
<keyword evidence="2" id="KW-1133">Transmembrane helix</keyword>
<evidence type="ECO:0000256" key="2">
    <source>
        <dbReference type="SAM" id="Phobius"/>
    </source>
</evidence>
<proteinExistence type="predicted"/>
<reference evidence="4" key="2">
    <citation type="submission" date="2020-10" db="UniProtKB">
        <authorList>
            <consortium name="WormBaseParasite"/>
        </authorList>
    </citation>
    <scope>IDENTIFICATION</scope>
</reference>
<dbReference type="AlphaFoldDB" id="A0A7E4VWZ0"/>
<sequence>MSFGGGHIGYQNGYGNYGGDSYSGFNRGNWCPSGLGYPTYCPTSGYGYEYTNCCSTFLWFGSGCCYNAISAWNIIIICLAIFLLLAATIYLSCRYCTGCPLYNRQRALARGQVRNPRQQQYYPGQPQPGYSPAPPGVVYYDKEPGRH</sequence>
<keyword evidence="3" id="KW-1185">Reference proteome</keyword>
<protein>
    <submittedName>
        <fullName evidence="4">Uncharacterized protein</fullName>
    </submittedName>
</protein>
<feature type="transmembrane region" description="Helical" evidence="2">
    <location>
        <begin position="71"/>
        <end position="91"/>
    </location>
</feature>
<evidence type="ECO:0000256" key="1">
    <source>
        <dbReference type="SAM" id="MobiDB-lite"/>
    </source>
</evidence>
<evidence type="ECO:0000313" key="4">
    <source>
        <dbReference type="WBParaSite" id="Pan_g4058.t1"/>
    </source>
</evidence>
<accession>A0A7E4VWZ0</accession>
<reference evidence="3" key="1">
    <citation type="journal article" date="2013" name="Genetics">
        <title>The draft genome and transcriptome of Panagrellus redivivus are shaped by the harsh demands of a free-living lifestyle.</title>
        <authorList>
            <person name="Srinivasan J."/>
            <person name="Dillman A.R."/>
            <person name="Macchietto M.G."/>
            <person name="Heikkinen L."/>
            <person name="Lakso M."/>
            <person name="Fracchia K.M."/>
            <person name="Antoshechkin I."/>
            <person name="Mortazavi A."/>
            <person name="Wong G."/>
            <person name="Sternberg P.W."/>
        </authorList>
    </citation>
    <scope>NUCLEOTIDE SEQUENCE [LARGE SCALE GENOMIC DNA]</scope>
    <source>
        <strain evidence="3">MT8872</strain>
    </source>
</reference>
<organism evidence="3 4">
    <name type="scientific">Panagrellus redivivus</name>
    <name type="common">Microworm</name>
    <dbReference type="NCBI Taxonomy" id="6233"/>
    <lineage>
        <taxon>Eukaryota</taxon>
        <taxon>Metazoa</taxon>
        <taxon>Ecdysozoa</taxon>
        <taxon>Nematoda</taxon>
        <taxon>Chromadorea</taxon>
        <taxon>Rhabditida</taxon>
        <taxon>Tylenchina</taxon>
        <taxon>Panagrolaimomorpha</taxon>
        <taxon>Panagrolaimoidea</taxon>
        <taxon>Panagrolaimidae</taxon>
        <taxon>Panagrellus</taxon>
    </lineage>
</organism>
<name>A0A7E4VWZ0_PANRE</name>
<feature type="region of interest" description="Disordered" evidence="1">
    <location>
        <begin position="115"/>
        <end position="147"/>
    </location>
</feature>
<keyword evidence="2" id="KW-0472">Membrane</keyword>
<evidence type="ECO:0000313" key="3">
    <source>
        <dbReference type="Proteomes" id="UP000492821"/>
    </source>
</evidence>
<dbReference type="Proteomes" id="UP000492821">
    <property type="component" value="Unassembled WGS sequence"/>
</dbReference>